<feature type="compositionally biased region" description="Low complexity" evidence="1">
    <location>
        <begin position="275"/>
        <end position="289"/>
    </location>
</feature>
<feature type="region of interest" description="Disordered" evidence="1">
    <location>
        <begin position="433"/>
        <end position="458"/>
    </location>
</feature>
<evidence type="ECO:0000256" key="1">
    <source>
        <dbReference type="SAM" id="MobiDB-lite"/>
    </source>
</evidence>
<organism evidence="2 3">
    <name type="scientific">Smittium culicis</name>
    <dbReference type="NCBI Taxonomy" id="133412"/>
    <lineage>
        <taxon>Eukaryota</taxon>
        <taxon>Fungi</taxon>
        <taxon>Fungi incertae sedis</taxon>
        <taxon>Zoopagomycota</taxon>
        <taxon>Kickxellomycotina</taxon>
        <taxon>Harpellomycetes</taxon>
        <taxon>Harpellales</taxon>
        <taxon>Legeriomycetaceae</taxon>
        <taxon>Smittium</taxon>
    </lineage>
</organism>
<accession>A0A1R1Y2U6</accession>
<feature type="compositionally biased region" description="Polar residues" evidence="1">
    <location>
        <begin position="181"/>
        <end position="205"/>
    </location>
</feature>
<reference evidence="2 3" key="1">
    <citation type="submission" date="2017-01" db="EMBL/GenBank/DDBJ databases">
        <authorList>
            <person name="Mah S.A."/>
            <person name="Swanson W.J."/>
            <person name="Moy G.W."/>
            <person name="Vacquier V.D."/>
        </authorList>
    </citation>
    <scope>NUCLEOTIDE SEQUENCE [LARGE SCALE GENOMIC DNA]</scope>
    <source>
        <strain evidence="2 3">GSMNP</strain>
    </source>
</reference>
<feature type="compositionally biased region" description="Polar residues" evidence="1">
    <location>
        <begin position="433"/>
        <end position="453"/>
    </location>
</feature>
<feature type="compositionally biased region" description="Polar residues" evidence="1">
    <location>
        <begin position="776"/>
        <end position="792"/>
    </location>
</feature>
<proteinExistence type="predicted"/>
<feature type="region of interest" description="Disordered" evidence="1">
    <location>
        <begin position="828"/>
        <end position="853"/>
    </location>
</feature>
<feature type="region of interest" description="Disordered" evidence="1">
    <location>
        <begin position="1"/>
        <end position="31"/>
    </location>
</feature>
<feature type="compositionally biased region" description="Polar residues" evidence="1">
    <location>
        <begin position="653"/>
        <end position="670"/>
    </location>
</feature>
<dbReference type="OrthoDB" id="10424134at2759"/>
<evidence type="ECO:0000313" key="3">
    <source>
        <dbReference type="Proteomes" id="UP000187283"/>
    </source>
</evidence>
<feature type="compositionally biased region" description="Basic residues" evidence="1">
    <location>
        <begin position="240"/>
        <end position="258"/>
    </location>
</feature>
<feature type="region of interest" description="Disordered" evidence="1">
    <location>
        <begin position="518"/>
        <end position="540"/>
    </location>
</feature>
<evidence type="ECO:0000313" key="2">
    <source>
        <dbReference type="EMBL" id="OMJ21213.1"/>
    </source>
</evidence>
<feature type="region of interest" description="Disordered" evidence="1">
    <location>
        <begin position="79"/>
        <end position="149"/>
    </location>
</feature>
<sequence>MANPPDSFTRHLDDLGSNPQLENKNTVPPPTSMIVPPITNFNLAAGPFYSFPINPNLYTNFANNPAKLYQPFTLDAPFLSRKRKNRPKNLKYKKKPRDEKNSSANKNSSAKDNNQTDSAEKDTTESNNHSVSENNSKSSNVSHNSSVPRPIHPIIPKHVINPFFPFNLTSLNPTIIPADSNTQLPVNPSPGITETQNIAQSQTIDPPSKPKKLKKPNKVTKTQKLLKLSKQQSKIEKAKKLSKSKKITKNTKLTKSKKATSAQSTPSTNSNTQYSANLNDLSSNKNNLNQAASTSRKYNVSKKTKNIPSTLAPKIAPRAETNSQQPQNQAPLNNPTAVLPASSSIISPPSLQTPTNSVISTQLDKSHNNEQDSLPSDITSKDQSPDRIVAQTLNVQRIAPQKSHVPAPNSFFHPAFFANLNIPNNPYPVANGFNKNNPAYNDPNAQSSSSGDQSKPPMLVPKNPFLVYKSPYFANVTIDHLPTSRVEPLVIPKFASSLPKTIRKPPSGSHTRFCKIFNKKKSSSNPQKNKKKSKNSKDTDSIYSNCNCLSVESFQPQLTTEYLTSLLSLFESFTESRKESATGIKNYKNVKHESFYIHKILELSESISRIPNIISQNSHNIQNSSIVPQDLESSNTSLDQSATTHATGEPNELTKNLGNTINTNDKSSPSRVNSQIYKLVSSLMADACKSINLLAPTTSSASQSSLPLPLSNQTPMLSQPSTLLTSTESSLALENGNKLGYTADSNISSFNTDTPSSYKPDDNAASLVNSLILPPISSNSQNHKSSGAGTSDSETEMIKLKLREIFYNIGKSMKESLEQNLNNDKELSEEFVGKSNSNGPSVETIRDSGNDSSSNLITINNSSSSIPFVPVGMQSSCMANSATQKIPEILATSFPRNNMNLPFSATHDITKHDMAEEQSLDGADDVAIVSYESIDFALSKVNELKNLEIAGSQSKLSSAGDKKKVVVKKKMDRIWIGNPLRL</sequence>
<dbReference type="EMBL" id="LSSN01001060">
    <property type="protein sequence ID" value="OMJ21213.1"/>
    <property type="molecule type" value="Genomic_DNA"/>
</dbReference>
<protein>
    <submittedName>
        <fullName evidence="2">Uncharacterized protein</fullName>
    </submittedName>
</protein>
<feature type="region of interest" description="Disordered" evidence="1">
    <location>
        <begin position="701"/>
        <end position="725"/>
    </location>
</feature>
<dbReference type="AlphaFoldDB" id="A0A1R1Y2U6"/>
<comment type="caution">
    <text evidence="2">The sequence shown here is derived from an EMBL/GenBank/DDBJ whole genome shotgun (WGS) entry which is preliminary data.</text>
</comment>
<feature type="compositionally biased region" description="Low complexity" evidence="1">
    <location>
        <begin position="259"/>
        <end position="268"/>
    </location>
</feature>
<feature type="compositionally biased region" description="Low complexity" evidence="1">
    <location>
        <begin position="322"/>
        <end position="335"/>
    </location>
</feature>
<feature type="region of interest" description="Disordered" evidence="1">
    <location>
        <begin position="629"/>
        <end position="670"/>
    </location>
</feature>
<feature type="compositionally biased region" description="Low complexity" evidence="1">
    <location>
        <begin position="102"/>
        <end position="113"/>
    </location>
</feature>
<feature type="compositionally biased region" description="Low complexity" evidence="1">
    <location>
        <begin position="125"/>
        <end position="146"/>
    </location>
</feature>
<feature type="compositionally biased region" description="Polar residues" evidence="1">
    <location>
        <begin position="352"/>
        <end position="363"/>
    </location>
</feature>
<feature type="region of interest" description="Disordered" evidence="1">
    <location>
        <begin position="775"/>
        <end position="794"/>
    </location>
</feature>
<name>A0A1R1Y2U6_9FUNG</name>
<feature type="compositionally biased region" description="Basic residues" evidence="1">
    <location>
        <begin position="209"/>
        <end position="218"/>
    </location>
</feature>
<feature type="region of interest" description="Disordered" evidence="1">
    <location>
        <begin position="181"/>
        <end position="385"/>
    </location>
</feature>
<keyword evidence="3" id="KW-1185">Reference proteome</keyword>
<feature type="compositionally biased region" description="Low complexity" evidence="1">
    <location>
        <begin position="219"/>
        <end position="232"/>
    </location>
</feature>
<feature type="compositionally biased region" description="Basic residues" evidence="1">
    <location>
        <begin position="518"/>
        <end position="534"/>
    </location>
</feature>
<dbReference type="Proteomes" id="UP000187283">
    <property type="component" value="Unassembled WGS sequence"/>
</dbReference>
<feature type="compositionally biased region" description="Polar residues" evidence="1">
    <location>
        <begin position="17"/>
        <end position="26"/>
    </location>
</feature>
<feature type="compositionally biased region" description="Basic residues" evidence="1">
    <location>
        <begin position="80"/>
        <end position="95"/>
    </location>
</feature>
<gene>
    <name evidence="2" type="ORF">AYI70_g3605</name>
</gene>
<feature type="compositionally biased region" description="Polar residues" evidence="1">
    <location>
        <begin position="631"/>
        <end position="646"/>
    </location>
</feature>